<sequence>MEKESSRRQQEIENQMYIARQKSLGDSDFYREMKEAEANRLKLTPEFLELKFIEAIADNTKIFFGDKVLFFLSSSLCLSP</sequence>
<evidence type="ECO:0000313" key="4">
    <source>
        <dbReference type="EMBL" id="MBA0834666.1"/>
    </source>
</evidence>
<proteinExistence type="inferred from homology"/>
<accession>A0A7J9JJU8</accession>
<organism evidence="4 5">
    <name type="scientific">Gossypium armourianum</name>
    <dbReference type="NCBI Taxonomy" id="34283"/>
    <lineage>
        <taxon>Eukaryota</taxon>
        <taxon>Viridiplantae</taxon>
        <taxon>Streptophyta</taxon>
        <taxon>Embryophyta</taxon>
        <taxon>Tracheophyta</taxon>
        <taxon>Spermatophyta</taxon>
        <taxon>Magnoliopsida</taxon>
        <taxon>eudicotyledons</taxon>
        <taxon>Gunneridae</taxon>
        <taxon>Pentapetalae</taxon>
        <taxon>rosids</taxon>
        <taxon>malvids</taxon>
        <taxon>Malvales</taxon>
        <taxon>Malvaceae</taxon>
        <taxon>Malvoideae</taxon>
        <taxon>Gossypium</taxon>
    </lineage>
</organism>
<protein>
    <submittedName>
        <fullName evidence="4">Uncharacterized protein</fullName>
    </submittedName>
</protein>
<comment type="caution">
    <text evidence="4">The sequence shown here is derived from an EMBL/GenBank/DDBJ whole genome shotgun (WGS) entry which is preliminary data.</text>
</comment>
<comment type="similarity">
    <text evidence="2">Belongs to the band 7/mec-2 family.</text>
</comment>
<name>A0A7J9JJU8_9ROSI</name>
<reference evidence="4 5" key="1">
    <citation type="journal article" date="2019" name="Genome Biol. Evol.">
        <title>Insights into the evolution of the New World diploid cottons (Gossypium, subgenus Houzingenia) based on genome sequencing.</title>
        <authorList>
            <person name="Grover C.E."/>
            <person name="Arick M.A. 2nd"/>
            <person name="Thrash A."/>
            <person name="Conover J.L."/>
            <person name="Sanders W.S."/>
            <person name="Peterson D.G."/>
            <person name="Frelichowski J.E."/>
            <person name="Scheffler J.A."/>
            <person name="Scheffler B.E."/>
            <person name="Wendel J.F."/>
        </authorList>
    </citation>
    <scope>NUCLEOTIDE SEQUENCE [LARGE SCALE GENOMIC DNA]</scope>
    <source>
        <strain evidence="4">6</strain>
        <tissue evidence="4">Leaf</tissue>
    </source>
</reference>
<dbReference type="PANTHER" id="PTHR15351">
    <property type="entry name" value="ERLIN (ER LIPID RAFT ASSOCIATED PROTEIN) HOMOLOG"/>
    <property type="match status" value="1"/>
</dbReference>
<evidence type="ECO:0000256" key="3">
    <source>
        <dbReference type="ARBA" id="ARBA00023136"/>
    </source>
</evidence>
<keyword evidence="5" id="KW-1185">Reference proteome</keyword>
<dbReference type="GO" id="GO:0005789">
    <property type="term" value="C:endoplasmic reticulum membrane"/>
    <property type="evidence" value="ECO:0007669"/>
    <property type="project" value="TreeGrafter"/>
</dbReference>
<dbReference type="GO" id="GO:0015485">
    <property type="term" value="F:cholesterol binding"/>
    <property type="evidence" value="ECO:0007669"/>
    <property type="project" value="TreeGrafter"/>
</dbReference>
<dbReference type="GO" id="GO:0032933">
    <property type="term" value="P:SREBP signaling pathway"/>
    <property type="evidence" value="ECO:0007669"/>
    <property type="project" value="TreeGrafter"/>
</dbReference>
<comment type="subcellular location">
    <subcellularLocation>
        <location evidence="1">Membrane</location>
        <topology evidence="1">Single-pass membrane protein</topology>
    </subcellularLocation>
</comment>
<dbReference type="EMBL" id="JABFAE010000008">
    <property type="protein sequence ID" value="MBA0834666.1"/>
    <property type="molecule type" value="Genomic_DNA"/>
</dbReference>
<dbReference type="Proteomes" id="UP000593575">
    <property type="component" value="Unassembled WGS sequence"/>
</dbReference>
<dbReference type="InterPro" id="IPR033294">
    <property type="entry name" value="Erlin1/2"/>
</dbReference>
<dbReference type="PANTHER" id="PTHR15351:SF3">
    <property type="entry name" value="ERLIN"/>
    <property type="match status" value="1"/>
</dbReference>
<evidence type="ECO:0000256" key="1">
    <source>
        <dbReference type="ARBA" id="ARBA00004167"/>
    </source>
</evidence>
<dbReference type="AlphaFoldDB" id="A0A7J9JJU8"/>
<dbReference type="GO" id="GO:0031625">
    <property type="term" value="F:ubiquitin protein ligase binding"/>
    <property type="evidence" value="ECO:0007669"/>
    <property type="project" value="InterPro"/>
</dbReference>
<keyword evidence="3" id="KW-0472">Membrane</keyword>
<evidence type="ECO:0000313" key="5">
    <source>
        <dbReference type="Proteomes" id="UP000593575"/>
    </source>
</evidence>
<evidence type="ECO:0000256" key="2">
    <source>
        <dbReference type="ARBA" id="ARBA00008164"/>
    </source>
</evidence>
<gene>
    <name evidence="4" type="ORF">Goarm_006996</name>
</gene>